<dbReference type="Proteomes" id="UP000031668">
    <property type="component" value="Unassembled WGS sequence"/>
</dbReference>
<dbReference type="NCBIfam" id="TIGR00080">
    <property type="entry name" value="pimt"/>
    <property type="match status" value="1"/>
</dbReference>
<dbReference type="Pfam" id="PF01135">
    <property type="entry name" value="PCMT"/>
    <property type="match status" value="1"/>
</dbReference>
<dbReference type="SUPFAM" id="SSF53335">
    <property type="entry name" value="S-adenosyl-L-methionine-dependent methyltransferases"/>
    <property type="match status" value="1"/>
</dbReference>
<keyword evidence="9" id="KW-1185">Reference proteome</keyword>
<dbReference type="OMA" id="FWPCNSS"/>
<evidence type="ECO:0000256" key="7">
    <source>
        <dbReference type="ARBA" id="ARBA00022691"/>
    </source>
</evidence>
<dbReference type="AlphaFoldDB" id="A0A0C2MYV8"/>
<accession>A0A0C2MYV8</accession>
<dbReference type="Gene3D" id="3.40.50.150">
    <property type="entry name" value="Vaccinia Virus protein VP39"/>
    <property type="match status" value="1"/>
</dbReference>
<dbReference type="InterPro" id="IPR029063">
    <property type="entry name" value="SAM-dependent_MTases_sf"/>
</dbReference>
<evidence type="ECO:0000256" key="6">
    <source>
        <dbReference type="ARBA" id="ARBA00022679"/>
    </source>
</evidence>
<keyword evidence="7" id="KW-0949">S-adenosyl-L-methionine</keyword>
<dbReference type="GO" id="GO:0005737">
    <property type="term" value="C:cytoplasm"/>
    <property type="evidence" value="ECO:0007669"/>
    <property type="project" value="UniProtKB-SubCell"/>
</dbReference>
<dbReference type="GO" id="GO:0032259">
    <property type="term" value="P:methylation"/>
    <property type="evidence" value="ECO:0007669"/>
    <property type="project" value="UniProtKB-KW"/>
</dbReference>
<evidence type="ECO:0000256" key="4">
    <source>
        <dbReference type="ARBA" id="ARBA00022490"/>
    </source>
</evidence>
<dbReference type="InterPro" id="IPR000682">
    <property type="entry name" value="PCMT"/>
</dbReference>
<gene>
    <name evidence="8" type="ORF">RF11_02431</name>
</gene>
<dbReference type="PANTHER" id="PTHR11579:SF0">
    <property type="entry name" value="PROTEIN-L-ISOASPARTATE(D-ASPARTATE) O-METHYLTRANSFERASE"/>
    <property type="match status" value="1"/>
</dbReference>
<name>A0A0C2MYV8_THEKT</name>
<protein>
    <recommendedName>
        <fullName evidence="3">protein-L-isoaspartate(D-aspartate) O-methyltransferase</fullName>
        <ecNumber evidence="3">2.1.1.77</ecNumber>
    </recommendedName>
</protein>
<dbReference type="GO" id="GO:0004719">
    <property type="term" value="F:protein-L-isoaspartate (D-aspartate) O-methyltransferase activity"/>
    <property type="evidence" value="ECO:0007669"/>
    <property type="project" value="UniProtKB-EC"/>
</dbReference>
<reference evidence="8 9" key="1">
    <citation type="journal article" date="2014" name="Genome Biol. Evol.">
        <title>The genome of the myxosporean Thelohanellus kitauei shows adaptations to nutrient acquisition within its fish host.</title>
        <authorList>
            <person name="Yang Y."/>
            <person name="Xiong J."/>
            <person name="Zhou Z."/>
            <person name="Huo F."/>
            <person name="Miao W."/>
            <person name="Ran C."/>
            <person name="Liu Y."/>
            <person name="Zhang J."/>
            <person name="Feng J."/>
            <person name="Wang M."/>
            <person name="Wang M."/>
            <person name="Wang L."/>
            <person name="Yao B."/>
        </authorList>
    </citation>
    <scope>NUCLEOTIDE SEQUENCE [LARGE SCALE GENOMIC DNA]</scope>
    <source>
        <strain evidence="8">Wuqing</strain>
    </source>
</reference>
<evidence type="ECO:0000313" key="8">
    <source>
        <dbReference type="EMBL" id="KII66832.1"/>
    </source>
</evidence>
<dbReference type="OrthoDB" id="73890at2759"/>
<keyword evidence="6 8" id="KW-0808">Transferase</keyword>
<evidence type="ECO:0000256" key="5">
    <source>
        <dbReference type="ARBA" id="ARBA00022603"/>
    </source>
</evidence>
<organism evidence="8 9">
    <name type="scientific">Thelohanellus kitauei</name>
    <name type="common">Myxosporean</name>
    <dbReference type="NCBI Taxonomy" id="669202"/>
    <lineage>
        <taxon>Eukaryota</taxon>
        <taxon>Metazoa</taxon>
        <taxon>Cnidaria</taxon>
        <taxon>Myxozoa</taxon>
        <taxon>Myxosporea</taxon>
        <taxon>Bivalvulida</taxon>
        <taxon>Platysporina</taxon>
        <taxon>Myxobolidae</taxon>
        <taxon>Thelohanellus</taxon>
    </lineage>
</organism>
<sequence>MLYRRHSTNIDLINTLKSCDVISSSLVEKVMKMVDRKFFALHEPYDDCPQSIGFNATISAPHIHAHALEFFKSKLIEPRCKALDVGCGSGFLTLCMSLMVGVLTNILNDSKGLVVGIDHFSELVDLSIKNIKNAGFGDLLEKGAIKLETHDGREGYLPESPYDVIYVGAAAQDVPKILLDQIAIGGKMMIPVGNFHQELQVYERLVDGSIRATREFGVRFVPLTDKYSQYPVS</sequence>
<evidence type="ECO:0000256" key="1">
    <source>
        <dbReference type="ARBA" id="ARBA00004496"/>
    </source>
</evidence>
<keyword evidence="4" id="KW-0963">Cytoplasm</keyword>
<evidence type="ECO:0000256" key="3">
    <source>
        <dbReference type="ARBA" id="ARBA00011890"/>
    </source>
</evidence>
<evidence type="ECO:0000256" key="2">
    <source>
        <dbReference type="ARBA" id="ARBA00005369"/>
    </source>
</evidence>
<comment type="similarity">
    <text evidence="2">Belongs to the methyltransferase superfamily. L-isoaspartyl/D-aspartyl protein methyltransferase family.</text>
</comment>
<comment type="caution">
    <text evidence="8">The sequence shown here is derived from an EMBL/GenBank/DDBJ whole genome shotgun (WGS) entry which is preliminary data.</text>
</comment>
<comment type="subcellular location">
    <subcellularLocation>
        <location evidence="1">Cytoplasm</location>
    </subcellularLocation>
</comment>
<keyword evidence="5 8" id="KW-0489">Methyltransferase</keyword>
<proteinExistence type="inferred from homology"/>
<evidence type="ECO:0000313" key="9">
    <source>
        <dbReference type="Proteomes" id="UP000031668"/>
    </source>
</evidence>
<dbReference type="PANTHER" id="PTHR11579">
    <property type="entry name" value="PROTEIN-L-ISOASPARTATE O-METHYLTRANSFERASE"/>
    <property type="match status" value="1"/>
</dbReference>
<dbReference type="EMBL" id="JWZT01003431">
    <property type="protein sequence ID" value="KII66832.1"/>
    <property type="molecule type" value="Genomic_DNA"/>
</dbReference>
<dbReference type="EC" id="2.1.1.77" evidence="3"/>